<dbReference type="HOGENOM" id="CLU_3008940_0_0_9"/>
<evidence type="ECO:0000313" key="2">
    <source>
        <dbReference type="Proteomes" id="UP000002164"/>
    </source>
</evidence>
<gene>
    <name evidence="1" type="ordered locus">Bsph_p077</name>
</gene>
<dbReference type="RefSeq" id="WP_012291714.1">
    <property type="nucleotide sequence ID" value="NC_010381.1"/>
</dbReference>
<dbReference type="AlphaFoldDB" id="B1I0E8"/>
<sequence length="56" mass="6607">MYSNYNELFELISEYESPTPLNDTCALILLLILGFVKNYSTVEELKADFIFLRVRR</sequence>
<protein>
    <recommendedName>
        <fullName evidence="3">Transposase</fullName>
    </recommendedName>
</protein>
<geneLocation type="plasmid" evidence="1 2">
    <name>pBsph</name>
</geneLocation>
<proteinExistence type="predicted"/>
<evidence type="ECO:0000313" key="1">
    <source>
        <dbReference type="EMBL" id="ACA42307.1"/>
    </source>
</evidence>
<dbReference type="KEGG" id="lsp:Bsph_p077"/>
<organism evidence="1 2">
    <name type="scientific">Lysinibacillus sphaericus (strain C3-41)</name>
    <dbReference type="NCBI Taxonomy" id="444177"/>
    <lineage>
        <taxon>Bacteria</taxon>
        <taxon>Bacillati</taxon>
        <taxon>Bacillota</taxon>
        <taxon>Bacilli</taxon>
        <taxon>Bacillales</taxon>
        <taxon>Bacillaceae</taxon>
        <taxon>Lysinibacillus</taxon>
    </lineage>
</organism>
<evidence type="ECO:0008006" key="3">
    <source>
        <dbReference type="Google" id="ProtNLM"/>
    </source>
</evidence>
<accession>B1I0E8</accession>
<name>B1I0E8_LYSSC</name>
<dbReference type="EnsemblBacteria" id="ACA42307">
    <property type="protein sequence ID" value="ACA42307"/>
    <property type="gene ID" value="Bsph_p077"/>
</dbReference>
<dbReference type="EMBL" id="CP000818">
    <property type="protein sequence ID" value="ACA42307.1"/>
    <property type="molecule type" value="Genomic_DNA"/>
</dbReference>
<reference evidence="1 2" key="1">
    <citation type="journal article" date="2008" name="J. Bacteriol.">
        <title>Complete genome sequence of the mosquitocidal bacterium Bacillus sphaericus C3-41 and comparison with those of closely related Bacillus species.</title>
        <authorList>
            <person name="Hu X."/>
            <person name="Fan W."/>
            <person name="Han B."/>
            <person name="Liu H."/>
            <person name="Zheng D."/>
            <person name="Li Q."/>
            <person name="Dong W."/>
            <person name="Yan J."/>
            <person name="Gao M."/>
            <person name="Berry C."/>
            <person name="Yuan Z."/>
        </authorList>
    </citation>
    <scope>NUCLEOTIDE SEQUENCE [LARGE SCALE GENOMIC DNA]</scope>
    <source>
        <strain evidence="1 2">C3-41</strain>
        <plasmid evidence="1 2">pBsph</plasmid>
    </source>
</reference>
<dbReference type="Proteomes" id="UP000002164">
    <property type="component" value="Plasmid pBsph"/>
</dbReference>
<keyword evidence="1" id="KW-0614">Plasmid</keyword>